<dbReference type="Gene3D" id="2.30.110.10">
    <property type="entry name" value="Electron Transport, Fmn-binding Protein, Chain A"/>
    <property type="match status" value="1"/>
</dbReference>
<dbReference type="PANTHER" id="PTHR39428:SF1">
    <property type="entry name" value="F420H(2)-DEPENDENT QUINONE REDUCTASE RV1261C"/>
    <property type="match status" value="1"/>
</dbReference>
<dbReference type="EMBL" id="BAHC01000115">
    <property type="protein sequence ID" value="GAB90679.1"/>
    <property type="molecule type" value="Genomic_DNA"/>
</dbReference>
<organism evidence="3 4">
    <name type="scientific">Gordonia rhizosphera NBRC 16068</name>
    <dbReference type="NCBI Taxonomy" id="1108045"/>
    <lineage>
        <taxon>Bacteria</taxon>
        <taxon>Bacillati</taxon>
        <taxon>Actinomycetota</taxon>
        <taxon>Actinomycetes</taxon>
        <taxon>Mycobacteriales</taxon>
        <taxon>Gordoniaceae</taxon>
        <taxon>Gordonia</taxon>
    </lineage>
</organism>
<dbReference type="AlphaFoldDB" id="K6WVV3"/>
<accession>K6WVV3</accession>
<comment type="caution">
    <text evidence="3">The sequence shown here is derived from an EMBL/GenBank/DDBJ whole genome shotgun (WGS) entry which is preliminary data.</text>
</comment>
<evidence type="ECO:0008006" key="5">
    <source>
        <dbReference type="Google" id="ProtNLM"/>
    </source>
</evidence>
<sequence>MSEELRTRIEHEIDTRSVSFGVWLLRRTRGKITRLWHRRAIVLTTTGRRSGRLRNVVVQVFEDAPDLYVVAANSGLPKPPAWYFNLRADPHLTAELDGRPLRLRAELLPEREAAERWQWMLGIAPDYDRYQERLGRVPPIFRLVTDEQGDTADQGAADQYG</sequence>
<dbReference type="Proteomes" id="UP000008363">
    <property type="component" value="Unassembled WGS sequence"/>
</dbReference>
<gene>
    <name evidence="3" type="ORF">GORHZ_115_00330</name>
</gene>
<dbReference type="eggNOG" id="COG0748">
    <property type="taxonomic scope" value="Bacteria"/>
</dbReference>
<keyword evidence="4" id="KW-1185">Reference proteome</keyword>
<evidence type="ECO:0000256" key="2">
    <source>
        <dbReference type="ARBA" id="ARBA00049106"/>
    </source>
</evidence>
<dbReference type="GO" id="GO:0016491">
    <property type="term" value="F:oxidoreductase activity"/>
    <property type="evidence" value="ECO:0007669"/>
    <property type="project" value="InterPro"/>
</dbReference>
<name>K6WVV3_9ACTN</name>
<reference evidence="3 4" key="1">
    <citation type="submission" date="2012-08" db="EMBL/GenBank/DDBJ databases">
        <title>Whole genome shotgun sequence of Gordonia rhizosphera NBRC 16068.</title>
        <authorList>
            <person name="Takarada H."/>
            <person name="Isaki S."/>
            <person name="Hosoyama A."/>
            <person name="Tsuchikane K."/>
            <person name="Katsumata H."/>
            <person name="Baba S."/>
            <person name="Ohji S."/>
            <person name="Yamazaki S."/>
            <person name="Fujita N."/>
        </authorList>
    </citation>
    <scope>NUCLEOTIDE SEQUENCE [LARGE SCALE GENOMIC DNA]</scope>
    <source>
        <strain evidence="3 4">NBRC 16068</strain>
    </source>
</reference>
<comment type="similarity">
    <text evidence="1">Belongs to the F420H(2)-dependent quinone reductase family.</text>
</comment>
<proteinExistence type="inferred from homology"/>
<dbReference type="InterPro" id="IPR012349">
    <property type="entry name" value="Split_barrel_FMN-bd"/>
</dbReference>
<evidence type="ECO:0000313" key="3">
    <source>
        <dbReference type="EMBL" id="GAB90679.1"/>
    </source>
</evidence>
<evidence type="ECO:0000256" key="1">
    <source>
        <dbReference type="ARBA" id="ARBA00008710"/>
    </source>
</evidence>
<dbReference type="STRING" id="1108045.GORHZ_115_00330"/>
<dbReference type="NCBIfam" id="TIGR00026">
    <property type="entry name" value="hi_GC_TIGR00026"/>
    <property type="match status" value="1"/>
</dbReference>
<dbReference type="GO" id="GO:0005886">
    <property type="term" value="C:plasma membrane"/>
    <property type="evidence" value="ECO:0007669"/>
    <property type="project" value="TreeGrafter"/>
</dbReference>
<protein>
    <recommendedName>
        <fullName evidence="5">Nitroreductase</fullName>
    </recommendedName>
</protein>
<dbReference type="Pfam" id="PF04075">
    <property type="entry name" value="F420H2_quin_red"/>
    <property type="match status" value="1"/>
</dbReference>
<dbReference type="InterPro" id="IPR004378">
    <property type="entry name" value="F420H2_quin_Rdtase"/>
</dbReference>
<dbReference type="PANTHER" id="PTHR39428">
    <property type="entry name" value="F420H(2)-DEPENDENT QUINONE REDUCTASE RV1261C"/>
    <property type="match status" value="1"/>
</dbReference>
<evidence type="ECO:0000313" key="4">
    <source>
        <dbReference type="Proteomes" id="UP000008363"/>
    </source>
</evidence>
<dbReference type="GO" id="GO:0070967">
    <property type="term" value="F:coenzyme F420 binding"/>
    <property type="evidence" value="ECO:0007669"/>
    <property type="project" value="TreeGrafter"/>
</dbReference>
<comment type="catalytic activity">
    <reaction evidence="2">
        <text>oxidized coenzyme F420-(gamma-L-Glu)(n) + a quinol + H(+) = reduced coenzyme F420-(gamma-L-Glu)(n) + a quinone</text>
        <dbReference type="Rhea" id="RHEA:39663"/>
        <dbReference type="Rhea" id="RHEA-COMP:12939"/>
        <dbReference type="Rhea" id="RHEA-COMP:14378"/>
        <dbReference type="ChEBI" id="CHEBI:15378"/>
        <dbReference type="ChEBI" id="CHEBI:24646"/>
        <dbReference type="ChEBI" id="CHEBI:132124"/>
        <dbReference type="ChEBI" id="CHEBI:133980"/>
        <dbReference type="ChEBI" id="CHEBI:139511"/>
    </reaction>
</comment>